<reference evidence="3 4" key="1">
    <citation type="submission" date="2021-10" db="EMBL/GenBank/DDBJ databases">
        <title>Draft genome of Aestuariibacter halophilus JC2043.</title>
        <authorList>
            <person name="Emsley S.A."/>
            <person name="Pfannmuller K.M."/>
            <person name="Ushijima B."/>
            <person name="Saw J.H."/>
            <person name="Videau P."/>
        </authorList>
    </citation>
    <scope>NUCLEOTIDE SEQUENCE [LARGE SCALE GENOMIC DNA]</scope>
    <source>
        <strain evidence="3 4">JC2043</strain>
    </source>
</reference>
<dbReference type="PIRSF" id="PIRSF006755">
    <property type="entry name" value="DTB_synth"/>
    <property type="match status" value="1"/>
</dbReference>
<evidence type="ECO:0000313" key="3">
    <source>
        <dbReference type="EMBL" id="MCC2616077.1"/>
    </source>
</evidence>
<proteinExistence type="inferred from homology"/>
<feature type="binding site" evidence="2">
    <location>
        <position position="55"/>
    </location>
    <ligand>
        <name>Mg(2+)</name>
        <dbReference type="ChEBI" id="CHEBI:18420"/>
    </ligand>
</feature>
<accession>A0ABS8G655</accession>
<dbReference type="Proteomes" id="UP001520878">
    <property type="component" value="Unassembled WGS sequence"/>
</dbReference>
<comment type="catalytic activity">
    <reaction evidence="2">
        <text>(7R,8S)-7,8-diammoniononanoate + CO2 + ATP = (4R,5S)-dethiobiotin + ADP + phosphate + 3 H(+)</text>
        <dbReference type="Rhea" id="RHEA:15805"/>
        <dbReference type="ChEBI" id="CHEBI:15378"/>
        <dbReference type="ChEBI" id="CHEBI:16526"/>
        <dbReference type="ChEBI" id="CHEBI:30616"/>
        <dbReference type="ChEBI" id="CHEBI:43474"/>
        <dbReference type="ChEBI" id="CHEBI:149469"/>
        <dbReference type="ChEBI" id="CHEBI:149473"/>
        <dbReference type="ChEBI" id="CHEBI:456216"/>
        <dbReference type="EC" id="6.3.3.3"/>
    </reaction>
</comment>
<comment type="cofactor">
    <cofactor evidence="2">
        <name>Mg(2+)</name>
        <dbReference type="ChEBI" id="CHEBI:18420"/>
    </cofactor>
</comment>
<comment type="caution">
    <text evidence="2">Lacks conserved residue(s) required for the propagation of feature annotation.</text>
</comment>
<feature type="active site" evidence="2">
    <location>
        <position position="38"/>
    </location>
</feature>
<feature type="binding site" evidence="2">
    <location>
        <position position="55"/>
    </location>
    <ligand>
        <name>ATP</name>
        <dbReference type="ChEBI" id="CHEBI:30616"/>
    </ligand>
</feature>
<feature type="binding site" evidence="2">
    <location>
        <begin position="177"/>
        <end position="178"/>
    </location>
    <ligand>
        <name>ATP</name>
        <dbReference type="ChEBI" id="CHEBI:30616"/>
    </ligand>
</feature>
<dbReference type="EC" id="6.3.3.3" evidence="2"/>
<keyword evidence="4" id="KW-1185">Reference proteome</keyword>
<dbReference type="EMBL" id="JAJEWP010000001">
    <property type="protein sequence ID" value="MCC2616077.1"/>
    <property type="molecule type" value="Genomic_DNA"/>
</dbReference>
<evidence type="ECO:0000256" key="1">
    <source>
        <dbReference type="ARBA" id="ARBA00022756"/>
    </source>
</evidence>
<comment type="subcellular location">
    <subcellularLocation>
        <location evidence="2">Cytoplasm</location>
    </subcellularLocation>
</comment>
<protein>
    <recommendedName>
        <fullName evidence="2">ATP-dependent dethiobiotin synthetase BioD</fullName>
        <ecNumber evidence="2">6.3.3.3</ecNumber>
    </recommendedName>
    <alternativeName>
        <fullName evidence="2">DTB synthetase</fullName>
        <shortName evidence="2">DTBS</shortName>
    </alternativeName>
    <alternativeName>
        <fullName evidence="2">Dethiobiotin synthase</fullName>
    </alternativeName>
</protein>
<keyword evidence="2" id="KW-0460">Magnesium</keyword>
<keyword evidence="2" id="KW-0963">Cytoplasm</keyword>
<dbReference type="GO" id="GO:0004141">
    <property type="term" value="F:dethiobiotin synthase activity"/>
    <property type="evidence" value="ECO:0007669"/>
    <property type="project" value="UniProtKB-EC"/>
</dbReference>
<feature type="binding site" evidence="2">
    <location>
        <position position="117"/>
    </location>
    <ligand>
        <name>Mg(2+)</name>
        <dbReference type="ChEBI" id="CHEBI:18420"/>
    </ligand>
</feature>
<feature type="binding site" evidence="2">
    <location>
        <begin position="206"/>
        <end position="208"/>
    </location>
    <ligand>
        <name>ATP</name>
        <dbReference type="ChEBI" id="CHEBI:30616"/>
    </ligand>
</feature>
<keyword evidence="2" id="KW-0067">ATP-binding</keyword>
<dbReference type="SUPFAM" id="SSF52540">
    <property type="entry name" value="P-loop containing nucleoside triphosphate hydrolases"/>
    <property type="match status" value="1"/>
</dbReference>
<dbReference type="InterPro" id="IPR027417">
    <property type="entry name" value="P-loop_NTPase"/>
</dbReference>
<keyword evidence="1 2" id="KW-0093">Biotin biosynthesis</keyword>
<evidence type="ECO:0000256" key="2">
    <source>
        <dbReference type="HAMAP-Rule" id="MF_00336"/>
    </source>
</evidence>
<organism evidence="3 4">
    <name type="scientific">Fluctibacter halophilus</name>
    <dbReference type="NCBI Taxonomy" id="226011"/>
    <lineage>
        <taxon>Bacteria</taxon>
        <taxon>Pseudomonadati</taxon>
        <taxon>Pseudomonadota</taxon>
        <taxon>Gammaproteobacteria</taxon>
        <taxon>Alteromonadales</taxon>
        <taxon>Alteromonadaceae</taxon>
        <taxon>Fluctibacter</taxon>
    </lineage>
</organism>
<feature type="binding site" evidence="2">
    <location>
        <begin position="117"/>
        <end position="120"/>
    </location>
    <ligand>
        <name>ATP</name>
        <dbReference type="ChEBI" id="CHEBI:30616"/>
    </ligand>
</feature>
<dbReference type="InterPro" id="IPR004472">
    <property type="entry name" value="DTB_synth_BioD"/>
</dbReference>
<keyword evidence="2" id="KW-0479">Metal-binding</keyword>
<comment type="function">
    <text evidence="2">Catalyzes a mechanistically unusual reaction, the ATP-dependent insertion of CO2 between the N7 and N8 nitrogen atoms of 7,8-diaminopelargonic acid (DAPA, also called 7,8-diammoniononanoate) to form a ureido ring.</text>
</comment>
<comment type="pathway">
    <text evidence="2">Cofactor biosynthesis; biotin biosynthesis; biotin from 7,8-diaminononanoate: step 1/2.</text>
</comment>
<dbReference type="NCBIfam" id="TIGR00347">
    <property type="entry name" value="bioD"/>
    <property type="match status" value="1"/>
</dbReference>
<dbReference type="Pfam" id="PF13500">
    <property type="entry name" value="AAA_26"/>
    <property type="match status" value="1"/>
</dbReference>
<dbReference type="Gene3D" id="3.40.50.300">
    <property type="entry name" value="P-loop containing nucleotide triphosphate hydrolases"/>
    <property type="match status" value="1"/>
</dbReference>
<dbReference type="RefSeq" id="WP_229158716.1">
    <property type="nucleotide sequence ID" value="NZ_JAJEWP010000001.1"/>
</dbReference>
<keyword evidence="2 3" id="KW-0436">Ligase</keyword>
<feature type="binding site" evidence="2">
    <location>
        <position position="17"/>
    </location>
    <ligand>
        <name>Mg(2+)</name>
        <dbReference type="ChEBI" id="CHEBI:18420"/>
    </ligand>
</feature>
<sequence>MATAYFITGTDTDAGKTWVTCALMQAAAAQGITSVGYKPVSAGCEQTPQGLRNSDALSLQRHCQPELAYDAVNPIAFADPVAPHLAARRQGVTIDMPTLVDGLDALCALQTDIVWVEGAGGWRLPLSGNGYLSDLAIARQLPVIMVVGMKLGCLNHAVLTAEAIRQDGLTLAGWIANDVDPTMLYHQDNIDTLHELLPAPCLGHVPHVSSTAEAASYLNDLDWLRA</sequence>
<comment type="subunit">
    <text evidence="2">Homodimer.</text>
</comment>
<gene>
    <name evidence="2 3" type="primary">bioD</name>
    <name evidence="3" type="ORF">LJ739_07475</name>
</gene>
<dbReference type="PANTHER" id="PTHR43210">
    <property type="entry name" value="DETHIOBIOTIN SYNTHETASE"/>
    <property type="match status" value="1"/>
</dbReference>
<evidence type="ECO:0000313" key="4">
    <source>
        <dbReference type="Proteomes" id="UP001520878"/>
    </source>
</evidence>
<comment type="similarity">
    <text evidence="2">Belongs to the dethiobiotin synthetase family.</text>
</comment>
<dbReference type="PANTHER" id="PTHR43210:SF5">
    <property type="entry name" value="DETHIOBIOTIN SYNTHETASE"/>
    <property type="match status" value="1"/>
</dbReference>
<keyword evidence="2" id="KW-0547">Nucleotide-binding</keyword>
<dbReference type="CDD" id="cd03109">
    <property type="entry name" value="DTBS"/>
    <property type="match status" value="1"/>
</dbReference>
<name>A0ABS8G655_9ALTE</name>
<dbReference type="HAMAP" id="MF_00336">
    <property type="entry name" value="BioD"/>
    <property type="match status" value="1"/>
</dbReference>
<comment type="caution">
    <text evidence="3">The sequence shown here is derived from an EMBL/GenBank/DDBJ whole genome shotgun (WGS) entry which is preliminary data.</text>
</comment>